<proteinExistence type="predicted"/>
<comment type="caution">
    <text evidence="1">The sequence shown here is derived from an EMBL/GenBank/DDBJ whole genome shotgun (WGS) entry which is preliminary data.</text>
</comment>
<protein>
    <recommendedName>
        <fullName evidence="3">CfrBI restriction endonuclease</fullName>
    </recommendedName>
</protein>
<reference evidence="1 2" key="1">
    <citation type="submission" date="2012-11" db="EMBL/GenBank/DDBJ databases">
        <authorList>
            <person name="Weinstock G."/>
            <person name="Sodergren E."/>
            <person name="Lobos E.A."/>
            <person name="Fulton L."/>
            <person name="Fulton R."/>
            <person name="Courtney L."/>
            <person name="Fronick C."/>
            <person name="O'Laughlin M."/>
            <person name="Godfrey J."/>
            <person name="Wilson R.M."/>
            <person name="Miner T."/>
            <person name="Farmer C."/>
            <person name="Delehaunty K."/>
            <person name="Cordes M."/>
            <person name="Minx P."/>
            <person name="Tomlinson C."/>
            <person name="Chen J."/>
            <person name="Wollam A."/>
            <person name="Pepin K.H."/>
            <person name="Bhonagiri V."/>
            <person name="Zhang X."/>
            <person name="Suruliraj S."/>
            <person name="Antonio M."/>
            <person name="Secka O."/>
            <person name="Thomas J."/>
            <person name="Warren W."/>
            <person name="Mitreva M."/>
            <person name="Mardis E.R."/>
            <person name="Wilson R.K."/>
        </authorList>
    </citation>
    <scope>NUCLEOTIDE SEQUENCE [LARGE SCALE GENOMIC DNA]</scope>
    <source>
        <strain evidence="1 2">GAM120Ai</strain>
    </source>
</reference>
<gene>
    <name evidence="1" type="ORF">HMPREF1401_00955</name>
</gene>
<name>A0AAV3IEJ4_HELPX</name>
<evidence type="ECO:0008006" key="3">
    <source>
        <dbReference type="Google" id="ProtNLM"/>
    </source>
</evidence>
<dbReference type="EMBL" id="APDF01000040">
    <property type="protein sequence ID" value="EMG95382.1"/>
    <property type="molecule type" value="Genomic_DNA"/>
</dbReference>
<evidence type="ECO:0000313" key="1">
    <source>
        <dbReference type="EMBL" id="EMG95382.1"/>
    </source>
</evidence>
<sequence>MEYDREVDFKLYNKDRSKVYRVEVKLMSKDNPESADAVIARDTDIFIAYTLSEQNKQQLEYLNIVYLALKNNSNIILDFKKLCNRLDIPLINHA</sequence>
<dbReference type="Proteomes" id="UP000012012">
    <property type="component" value="Unassembled WGS sequence"/>
</dbReference>
<evidence type="ECO:0000313" key="2">
    <source>
        <dbReference type="Proteomes" id="UP000012012"/>
    </source>
</evidence>
<organism evidence="1 2">
    <name type="scientific">Helicobacter pylori GAM120Ai</name>
    <dbReference type="NCBI Taxonomy" id="1159029"/>
    <lineage>
        <taxon>Bacteria</taxon>
        <taxon>Pseudomonadati</taxon>
        <taxon>Campylobacterota</taxon>
        <taxon>Epsilonproteobacteria</taxon>
        <taxon>Campylobacterales</taxon>
        <taxon>Helicobacteraceae</taxon>
        <taxon>Helicobacter</taxon>
    </lineage>
</organism>
<accession>A0AAV3IEJ4</accession>
<dbReference type="AlphaFoldDB" id="A0AAV3IEJ4"/>